<keyword evidence="5" id="KW-0812">Transmembrane</keyword>
<dbReference type="GO" id="GO:0030150">
    <property type="term" value="P:protein import into mitochondrial matrix"/>
    <property type="evidence" value="ECO:0007669"/>
    <property type="project" value="InterPro"/>
</dbReference>
<keyword evidence="4" id="KW-1134">Transmembrane beta strand</keyword>
<keyword evidence="11" id="KW-1185">Reference proteome</keyword>
<name>A0A078B336_STYLE</name>
<dbReference type="Pfam" id="PF01459">
    <property type="entry name" value="Porin_3"/>
    <property type="match status" value="1"/>
</dbReference>
<gene>
    <name evidence="10" type="primary">Contig15218.g16211</name>
    <name evidence="10" type="ORF">STYLEM_18050</name>
</gene>
<accession>A0A078B336</accession>
<evidence type="ECO:0000256" key="4">
    <source>
        <dbReference type="ARBA" id="ARBA00022452"/>
    </source>
</evidence>
<evidence type="ECO:0000256" key="5">
    <source>
        <dbReference type="ARBA" id="ARBA00022692"/>
    </source>
</evidence>
<dbReference type="GO" id="GO:0008320">
    <property type="term" value="F:protein transmembrane transporter activity"/>
    <property type="evidence" value="ECO:0007669"/>
    <property type="project" value="InterPro"/>
</dbReference>
<dbReference type="Proteomes" id="UP000039865">
    <property type="component" value="Unassembled WGS sequence"/>
</dbReference>
<dbReference type="InterPro" id="IPR027246">
    <property type="entry name" value="Porin_Euk/Tom40"/>
</dbReference>
<comment type="subcellular location">
    <subcellularLocation>
        <location evidence="1">Mitochondrion outer membrane</location>
        <topology evidence="1">Multi-pass membrane protein</topology>
    </subcellularLocation>
</comment>
<organism evidence="10 11">
    <name type="scientific">Stylonychia lemnae</name>
    <name type="common">Ciliate</name>
    <dbReference type="NCBI Taxonomy" id="5949"/>
    <lineage>
        <taxon>Eukaryota</taxon>
        <taxon>Sar</taxon>
        <taxon>Alveolata</taxon>
        <taxon>Ciliophora</taxon>
        <taxon>Intramacronucleata</taxon>
        <taxon>Spirotrichea</taxon>
        <taxon>Stichotrichia</taxon>
        <taxon>Sporadotrichida</taxon>
        <taxon>Oxytrichidae</taxon>
        <taxon>Stylonychinae</taxon>
        <taxon>Stylonychia</taxon>
    </lineage>
</organism>
<dbReference type="InParanoid" id="A0A078B336"/>
<evidence type="ECO:0000256" key="6">
    <source>
        <dbReference type="ARBA" id="ARBA00022787"/>
    </source>
</evidence>
<evidence type="ECO:0000256" key="9">
    <source>
        <dbReference type="ARBA" id="ARBA00023136"/>
    </source>
</evidence>
<evidence type="ECO:0000256" key="8">
    <source>
        <dbReference type="ARBA" id="ARBA00023128"/>
    </source>
</evidence>
<sequence>MAECEGQTGAERGAQDLDQIFANADGGMPPDPEEIQEMLMKAQGKTIRMTMGLKMLSMVEPIDGVKFELMAPLSQRFQLGGSWVFSNTKANKFELQTALSSVVNPNAMFAQDEVSFVSTRSDSTGKLEFSGSLNLGYQTSLKAEGFFMDQDVQKSHLQFELMKEFNDSHISYKFGAGSYSLSMMQSLSSKLIAGFEMMYIPHTTDIHFCYGANYNHDIHSFYTQYIPMARKETLSVGYVGRPSRRLTLFSELKGSLDGFSDTILGFRVKFLEGIITGSFSSSFKATSVYRRVVENLIMLQFSSQIDFQKPEKPAVFGVSLSFGGM</sequence>
<dbReference type="Gene3D" id="2.40.160.10">
    <property type="entry name" value="Porin"/>
    <property type="match status" value="1"/>
</dbReference>
<evidence type="ECO:0000256" key="1">
    <source>
        <dbReference type="ARBA" id="ARBA00004374"/>
    </source>
</evidence>
<reference evidence="10 11" key="1">
    <citation type="submission" date="2014-06" db="EMBL/GenBank/DDBJ databases">
        <authorList>
            <person name="Swart Estienne"/>
        </authorList>
    </citation>
    <scope>NUCLEOTIDE SEQUENCE [LARGE SCALE GENOMIC DNA]</scope>
    <source>
        <strain evidence="10 11">130c</strain>
    </source>
</reference>
<dbReference type="AlphaFoldDB" id="A0A078B336"/>
<evidence type="ECO:0000313" key="11">
    <source>
        <dbReference type="Proteomes" id="UP000039865"/>
    </source>
</evidence>
<evidence type="ECO:0000256" key="7">
    <source>
        <dbReference type="ARBA" id="ARBA00022927"/>
    </source>
</evidence>
<keyword evidence="6" id="KW-1000">Mitochondrion outer membrane</keyword>
<dbReference type="EMBL" id="CCKQ01017046">
    <property type="protein sequence ID" value="CDW88925.1"/>
    <property type="molecule type" value="Genomic_DNA"/>
</dbReference>
<dbReference type="InterPro" id="IPR023614">
    <property type="entry name" value="Porin_dom_sf"/>
</dbReference>
<dbReference type="OMA" id="DSHISYK"/>
<dbReference type="GO" id="GO:0005741">
    <property type="term" value="C:mitochondrial outer membrane"/>
    <property type="evidence" value="ECO:0007669"/>
    <property type="project" value="UniProtKB-SubCell"/>
</dbReference>
<evidence type="ECO:0000256" key="3">
    <source>
        <dbReference type="ARBA" id="ARBA00022448"/>
    </source>
</evidence>
<comment type="similarity">
    <text evidence="2">Belongs to the Tom40 family.</text>
</comment>
<proteinExistence type="inferred from homology"/>
<keyword evidence="9" id="KW-0472">Membrane</keyword>
<keyword evidence="7" id="KW-0653">Protein transport</keyword>
<evidence type="ECO:0000313" key="10">
    <source>
        <dbReference type="EMBL" id="CDW88925.1"/>
    </source>
</evidence>
<keyword evidence="8" id="KW-0496">Mitochondrion</keyword>
<dbReference type="OrthoDB" id="308976at2759"/>
<dbReference type="PANTHER" id="PTHR10802">
    <property type="entry name" value="MITOCHONDRIAL IMPORT RECEPTOR SUBUNIT TOM40"/>
    <property type="match status" value="1"/>
</dbReference>
<protein>
    <submittedName>
        <fullName evidence="10">Eukaryotic porin family protein</fullName>
    </submittedName>
</protein>
<evidence type="ECO:0000256" key="2">
    <source>
        <dbReference type="ARBA" id="ARBA00010510"/>
    </source>
</evidence>
<keyword evidence="3" id="KW-0813">Transport</keyword>
<dbReference type="InterPro" id="IPR037930">
    <property type="entry name" value="Tom40"/>
</dbReference>